<feature type="region of interest" description="Disordered" evidence="11">
    <location>
        <begin position="475"/>
        <end position="616"/>
    </location>
</feature>
<feature type="compositionally biased region" description="Basic and acidic residues" evidence="11">
    <location>
        <begin position="574"/>
        <end position="588"/>
    </location>
</feature>
<feature type="compositionally biased region" description="Low complexity" evidence="11">
    <location>
        <begin position="478"/>
        <end position="495"/>
    </location>
</feature>
<evidence type="ECO:0000313" key="15">
    <source>
        <dbReference type="Proteomes" id="UP000695562"/>
    </source>
</evidence>
<keyword evidence="5 10" id="KW-0547">Nucleotide-binding</keyword>
<dbReference type="Gene3D" id="1.10.510.10">
    <property type="entry name" value="Transferase(Phosphotransferase) domain 1"/>
    <property type="match status" value="1"/>
</dbReference>
<comment type="similarity">
    <text evidence="1">Belongs to the protein kinase superfamily. CAMK Ser/Thr protein kinase family. CaMK subfamily.</text>
</comment>
<evidence type="ECO:0000256" key="11">
    <source>
        <dbReference type="SAM" id="MobiDB-lite"/>
    </source>
</evidence>
<evidence type="ECO:0000256" key="3">
    <source>
        <dbReference type="ARBA" id="ARBA00022527"/>
    </source>
</evidence>
<feature type="compositionally biased region" description="Low complexity" evidence="11">
    <location>
        <begin position="505"/>
        <end position="514"/>
    </location>
</feature>
<dbReference type="SMART" id="SM00220">
    <property type="entry name" value="S_TKc"/>
    <property type="match status" value="1"/>
</dbReference>
<dbReference type="OrthoDB" id="40902at2759"/>
<feature type="domain" description="Protein kinase" evidence="13">
    <location>
        <begin position="165"/>
        <end position="434"/>
    </location>
</feature>
<dbReference type="Gene3D" id="2.60.200.20">
    <property type="match status" value="1"/>
</dbReference>
<feature type="compositionally biased region" description="Low complexity" evidence="11">
    <location>
        <begin position="590"/>
        <end position="609"/>
    </location>
</feature>
<dbReference type="PROSITE" id="PS00107">
    <property type="entry name" value="PROTEIN_KINASE_ATP"/>
    <property type="match status" value="1"/>
</dbReference>
<evidence type="ECO:0000259" key="12">
    <source>
        <dbReference type="PROSITE" id="PS50006"/>
    </source>
</evidence>
<dbReference type="GO" id="GO:0004674">
    <property type="term" value="F:protein serine/threonine kinase activity"/>
    <property type="evidence" value="ECO:0007669"/>
    <property type="project" value="UniProtKB-KW"/>
</dbReference>
<accession>A0A8J4PVQ4</accession>
<evidence type="ECO:0000256" key="1">
    <source>
        <dbReference type="ARBA" id="ARBA00005354"/>
    </source>
</evidence>
<evidence type="ECO:0000313" key="14">
    <source>
        <dbReference type="EMBL" id="KAF2074903.1"/>
    </source>
</evidence>
<name>A0A8J4PVQ4_9MYCE</name>
<evidence type="ECO:0000256" key="10">
    <source>
        <dbReference type="PROSITE-ProRule" id="PRU10141"/>
    </source>
</evidence>
<comment type="catalytic activity">
    <reaction evidence="8">
        <text>L-threonyl-[protein] + ATP = O-phospho-L-threonyl-[protein] + ADP + H(+)</text>
        <dbReference type="Rhea" id="RHEA:46608"/>
        <dbReference type="Rhea" id="RHEA-COMP:11060"/>
        <dbReference type="Rhea" id="RHEA-COMP:11605"/>
        <dbReference type="ChEBI" id="CHEBI:15378"/>
        <dbReference type="ChEBI" id="CHEBI:30013"/>
        <dbReference type="ChEBI" id="CHEBI:30616"/>
        <dbReference type="ChEBI" id="CHEBI:61977"/>
        <dbReference type="ChEBI" id="CHEBI:456216"/>
        <dbReference type="EC" id="2.7.11.1"/>
    </reaction>
</comment>
<reference evidence="14" key="1">
    <citation type="submission" date="2020-01" db="EMBL/GenBank/DDBJ databases">
        <title>Development of genomics and gene disruption for Polysphondylium violaceum indicates a role for the polyketide synthase stlB in stalk morphogenesis.</title>
        <authorList>
            <person name="Narita B."/>
            <person name="Kawabe Y."/>
            <person name="Kin K."/>
            <person name="Saito T."/>
            <person name="Gibbs R."/>
            <person name="Kuspa A."/>
            <person name="Muzny D."/>
            <person name="Queller D."/>
            <person name="Richards S."/>
            <person name="Strassman J."/>
            <person name="Sucgang R."/>
            <person name="Worley K."/>
            <person name="Schaap P."/>
        </authorList>
    </citation>
    <scope>NUCLEOTIDE SEQUENCE</scope>
    <source>
        <strain evidence="14">QSvi11</strain>
    </source>
</reference>
<dbReference type="FunFam" id="3.30.200.20:FF:000315">
    <property type="entry name" value="Calcium-dependent protein kinase 3"/>
    <property type="match status" value="1"/>
</dbReference>
<organism evidence="14 15">
    <name type="scientific">Polysphondylium violaceum</name>
    <dbReference type="NCBI Taxonomy" id="133409"/>
    <lineage>
        <taxon>Eukaryota</taxon>
        <taxon>Amoebozoa</taxon>
        <taxon>Evosea</taxon>
        <taxon>Eumycetozoa</taxon>
        <taxon>Dictyostelia</taxon>
        <taxon>Dictyosteliales</taxon>
        <taxon>Dictyosteliaceae</taxon>
        <taxon>Polysphondylium</taxon>
    </lineage>
</organism>
<feature type="binding site" evidence="10">
    <location>
        <position position="194"/>
    </location>
    <ligand>
        <name>ATP</name>
        <dbReference type="ChEBI" id="CHEBI:30616"/>
    </ligand>
</feature>
<dbReference type="Proteomes" id="UP000695562">
    <property type="component" value="Unassembled WGS sequence"/>
</dbReference>
<dbReference type="AlphaFoldDB" id="A0A8J4PVQ4"/>
<evidence type="ECO:0000256" key="6">
    <source>
        <dbReference type="ARBA" id="ARBA00022777"/>
    </source>
</evidence>
<proteinExistence type="inferred from homology"/>
<evidence type="ECO:0000256" key="2">
    <source>
        <dbReference type="ARBA" id="ARBA00012513"/>
    </source>
</evidence>
<dbReference type="InterPro" id="IPR000719">
    <property type="entry name" value="Prot_kinase_dom"/>
</dbReference>
<evidence type="ECO:0000256" key="4">
    <source>
        <dbReference type="ARBA" id="ARBA00022679"/>
    </source>
</evidence>
<dbReference type="SUPFAM" id="SSF49879">
    <property type="entry name" value="SMAD/FHA domain"/>
    <property type="match status" value="1"/>
</dbReference>
<keyword evidence="3" id="KW-0723">Serine/threonine-protein kinase</keyword>
<evidence type="ECO:0000256" key="9">
    <source>
        <dbReference type="ARBA" id="ARBA00048679"/>
    </source>
</evidence>
<sequence length="616" mass="69184">MNIDNPIPIISTQPQDEIIEEEEDNNNNSNNNRGNEEKKKVVVWGRLVSFHPDSPSLDLVDQEILFGRNRKRCQVVFTDITVSGIHCKIYREVTPKQTAVYVTDFSTNGTFIKGIPLGKDKTTLLQNGDMVSFTSAKINTVLSFIFQDLLSADQDQEDTEIKKHYIIQHILGTGNFSVVKKCIKRDTGDSYAVKIIDKKKYWNTSKNKNQTQSEISILKQIKHPNIISIIEIFDTERYLYIVLELATGGELFDHIKAKGRYSEPEAKIVFKQILEAVSYLHQLNITHRDLKPENILVDKLNNGESIIKITDFGLAKIIGEKEIATTLCGTPLYVAPEIIKNCLYHDGNGNAGYGKEVDAWSLGCILYILLSGRPPFDIEKKQNFHLQIDKGLYSFDFPVWTTVTSNAKDLISKLLNVDPTKRISAKDSLIHPWFTIEPELYRNATVVSSPIKAPYHTQHHVVQLPVDVKNRNIPLALNNSNNSSSSSTVTNNSPSGKRGMLQFESTNSPTSSSSKGKPTLQFSNNNNNHNNNINNNVCNNNNSHNNTLFSKFLQEKQSNSKQPVNNPSNVDTEPETKKRKDTNDHQPDLSKTINNSNSGNSSSSNSKSNPPKKLKS</sequence>
<dbReference type="PROSITE" id="PS50011">
    <property type="entry name" value="PROTEIN_KINASE_DOM"/>
    <property type="match status" value="1"/>
</dbReference>
<gene>
    <name evidence="14" type="ORF">CYY_003780</name>
</gene>
<protein>
    <recommendedName>
        <fullName evidence="2">non-specific serine/threonine protein kinase</fullName>
        <ecNumber evidence="2">2.7.11.1</ecNumber>
    </recommendedName>
</protein>
<dbReference type="EMBL" id="AJWJ01000123">
    <property type="protein sequence ID" value="KAF2074903.1"/>
    <property type="molecule type" value="Genomic_DNA"/>
</dbReference>
<dbReference type="InterPro" id="IPR000253">
    <property type="entry name" value="FHA_dom"/>
</dbReference>
<evidence type="ECO:0000256" key="5">
    <source>
        <dbReference type="ARBA" id="ARBA00022741"/>
    </source>
</evidence>
<comment type="catalytic activity">
    <reaction evidence="9">
        <text>L-seryl-[protein] + ATP = O-phospho-L-seryl-[protein] + ADP + H(+)</text>
        <dbReference type="Rhea" id="RHEA:17989"/>
        <dbReference type="Rhea" id="RHEA-COMP:9863"/>
        <dbReference type="Rhea" id="RHEA-COMP:11604"/>
        <dbReference type="ChEBI" id="CHEBI:15378"/>
        <dbReference type="ChEBI" id="CHEBI:29999"/>
        <dbReference type="ChEBI" id="CHEBI:30616"/>
        <dbReference type="ChEBI" id="CHEBI:83421"/>
        <dbReference type="ChEBI" id="CHEBI:456216"/>
        <dbReference type="EC" id="2.7.11.1"/>
    </reaction>
</comment>
<dbReference type="SMART" id="SM00240">
    <property type="entry name" value="FHA"/>
    <property type="match status" value="1"/>
</dbReference>
<dbReference type="InterPro" id="IPR017441">
    <property type="entry name" value="Protein_kinase_ATP_BS"/>
</dbReference>
<dbReference type="PROSITE" id="PS50006">
    <property type="entry name" value="FHA_DOMAIN"/>
    <property type="match status" value="1"/>
</dbReference>
<dbReference type="CDD" id="cd05117">
    <property type="entry name" value="STKc_CAMK"/>
    <property type="match status" value="1"/>
</dbReference>
<feature type="compositionally biased region" description="Low complexity" evidence="11">
    <location>
        <begin position="524"/>
        <end position="546"/>
    </location>
</feature>
<feature type="compositionally biased region" description="Polar residues" evidence="11">
    <location>
        <begin position="555"/>
        <end position="571"/>
    </location>
</feature>
<dbReference type="Pfam" id="PF00498">
    <property type="entry name" value="FHA"/>
    <property type="match status" value="1"/>
</dbReference>
<evidence type="ECO:0000259" key="13">
    <source>
        <dbReference type="PROSITE" id="PS50011"/>
    </source>
</evidence>
<evidence type="ECO:0000256" key="7">
    <source>
        <dbReference type="ARBA" id="ARBA00022840"/>
    </source>
</evidence>
<keyword evidence="6" id="KW-0418">Kinase</keyword>
<keyword evidence="7 10" id="KW-0067">ATP-binding</keyword>
<dbReference type="EC" id="2.7.11.1" evidence="2"/>
<feature type="domain" description="FHA" evidence="12">
    <location>
        <begin position="64"/>
        <end position="117"/>
    </location>
</feature>
<dbReference type="GO" id="GO:0005524">
    <property type="term" value="F:ATP binding"/>
    <property type="evidence" value="ECO:0007669"/>
    <property type="project" value="UniProtKB-UniRule"/>
</dbReference>
<dbReference type="InterPro" id="IPR008271">
    <property type="entry name" value="Ser/Thr_kinase_AS"/>
</dbReference>
<keyword evidence="15" id="KW-1185">Reference proteome</keyword>
<dbReference type="PANTHER" id="PTHR24347">
    <property type="entry name" value="SERINE/THREONINE-PROTEIN KINASE"/>
    <property type="match status" value="1"/>
</dbReference>
<comment type="caution">
    <text evidence="14">The sequence shown here is derived from an EMBL/GenBank/DDBJ whole genome shotgun (WGS) entry which is preliminary data.</text>
</comment>
<dbReference type="InterPro" id="IPR011009">
    <property type="entry name" value="Kinase-like_dom_sf"/>
</dbReference>
<dbReference type="FunFam" id="1.10.510.10:FF:000571">
    <property type="entry name" value="Maternal embryonic leucine zipper kinase"/>
    <property type="match status" value="1"/>
</dbReference>
<dbReference type="SUPFAM" id="SSF56112">
    <property type="entry name" value="Protein kinase-like (PK-like)"/>
    <property type="match status" value="1"/>
</dbReference>
<evidence type="ECO:0000256" key="8">
    <source>
        <dbReference type="ARBA" id="ARBA00047899"/>
    </source>
</evidence>
<dbReference type="InterPro" id="IPR008984">
    <property type="entry name" value="SMAD_FHA_dom_sf"/>
</dbReference>
<keyword evidence="4" id="KW-0808">Transferase</keyword>
<dbReference type="Pfam" id="PF00069">
    <property type="entry name" value="Pkinase"/>
    <property type="match status" value="1"/>
</dbReference>
<dbReference type="PROSITE" id="PS00108">
    <property type="entry name" value="PROTEIN_KINASE_ST"/>
    <property type="match status" value="1"/>
</dbReference>